<dbReference type="SUPFAM" id="SSF52418">
    <property type="entry name" value="Nucleoside phosphorylase/phosphoribosyltransferase catalytic domain"/>
    <property type="match status" value="1"/>
</dbReference>
<dbReference type="PIRSF" id="PIRSF000478">
    <property type="entry name" value="TP_PyNP"/>
    <property type="match status" value="1"/>
</dbReference>
<keyword evidence="6" id="KW-1185">Reference proteome</keyword>
<dbReference type="EMBL" id="CP012154">
    <property type="protein sequence ID" value="AKS40402.1"/>
    <property type="molecule type" value="Genomic_DNA"/>
</dbReference>
<reference evidence="5 6" key="1">
    <citation type="submission" date="2015-07" db="EMBL/GenBank/DDBJ databases">
        <authorList>
            <person name="Noorani M."/>
        </authorList>
    </citation>
    <scope>NUCLEOTIDE SEQUENCE [LARGE SCALE GENOMIC DNA]</scope>
    <source>
        <strain evidence="5 6">KCTC 42284</strain>
    </source>
</reference>
<dbReference type="GO" id="GO:0009032">
    <property type="term" value="F:thymidine phosphorylase activity"/>
    <property type="evidence" value="ECO:0007669"/>
    <property type="project" value="UniProtKB-UniRule"/>
</dbReference>
<gene>
    <name evidence="5" type="ORF">WM2015_11</name>
</gene>
<dbReference type="KEGG" id="wma:WM2015_11"/>
<dbReference type="Gene3D" id="1.20.970.50">
    <property type="match status" value="1"/>
</dbReference>
<dbReference type="SUPFAM" id="SSF47648">
    <property type="entry name" value="Nucleoside phosphorylase/phosphoribosyltransferase N-terminal domain"/>
    <property type="match status" value="1"/>
</dbReference>
<dbReference type="GO" id="GO:0006213">
    <property type="term" value="P:pyrimidine nucleoside metabolic process"/>
    <property type="evidence" value="ECO:0007669"/>
    <property type="project" value="InterPro"/>
</dbReference>
<evidence type="ECO:0000256" key="2">
    <source>
        <dbReference type="ARBA" id="ARBA00022679"/>
    </source>
</evidence>
<dbReference type="InterPro" id="IPR036566">
    <property type="entry name" value="PYNP-like_C_sf"/>
</dbReference>
<dbReference type="OrthoDB" id="341217at2"/>
<dbReference type="PANTHER" id="PTHR10515:SF0">
    <property type="entry name" value="THYMIDINE PHOSPHORYLASE"/>
    <property type="match status" value="1"/>
</dbReference>
<dbReference type="NCBIfam" id="NF003338">
    <property type="entry name" value="PRK04350.1"/>
    <property type="match status" value="1"/>
</dbReference>
<dbReference type="GO" id="GO:0005829">
    <property type="term" value="C:cytosol"/>
    <property type="evidence" value="ECO:0007669"/>
    <property type="project" value="TreeGrafter"/>
</dbReference>
<dbReference type="Gene3D" id="3.90.1170.30">
    <property type="entry name" value="Pyrimidine nucleoside phosphorylase-like, C-terminal domain"/>
    <property type="match status" value="1"/>
</dbReference>
<comment type="similarity">
    <text evidence="4">Belongs to the thymidine/pyrimidine-nucleoside phosphorylase family. Type 2 subfamily.</text>
</comment>
<dbReference type="NCBIfam" id="TIGR02645">
    <property type="entry name" value="ARCH_P_rylase"/>
    <property type="match status" value="1"/>
</dbReference>
<name>A0A0K0XS06_9GAMM</name>
<dbReference type="SMART" id="SM00941">
    <property type="entry name" value="PYNP_C"/>
    <property type="match status" value="1"/>
</dbReference>
<dbReference type="InterPro" id="IPR035902">
    <property type="entry name" value="Nuc_phospho_transferase"/>
</dbReference>
<dbReference type="InterPro" id="IPR013466">
    <property type="entry name" value="Thymidine/AMP_Pase"/>
</dbReference>
<sequence length="502" mass="53713">MTNGNGSNLLHARRIALDTHDEPVIITRRDCPVCRSEGFSSHARVRIQAGNRRIIATLYQIESELLERGDAALSESAWNLLDVEDGAELYLSHPQPLESLSLVRGRIFGRPLSKSDLNAIITDIGAGRYADIHIAMFLTAMATRGLDDRELIDFTGAMVDAGDRLQWDRTPIADKHCVGGLPGNRTTPLVVSIVAACGLWMPKTSSRAITSPAGTADTMETLCPVDLDLPAMRRVVEKEGGCVVWGGSVRLSPIDDMLIRVARVMDLDAEDQLIASVMSKKVAAGSSHLVLDLPYGKTAKIRSEAEAKHLGERLARVAAAFGLQTRIVRSDGSQPVGRGIGPALEARDILAVLDNQADAPADLRQRALTLAAELLELAGAAPEGGGYALAEETLSSGRAAKKFEAICQAQGGMRDPTVAKRSFGILAPRDGVVAEFDNRRLGRVAKLAGAPAAPASGVELHVHLGDRVVREQPLFTIHAEASGELSYAREFAASNGDIIRLE</sequence>
<protein>
    <recommendedName>
        <fullName evidence="4">Putative thymidine phosphorylase</fullName>
        <ecNumber evidence="4">2.4.2.4</ecNumber>
    </recommendedName>
    <alternativeName>
        <fullName evidence="4">TdRPase</fullName>
    </alternativeName>
</protein>
<evidence type="ECO:0000256" key="4">
    <source>
        <dbReference type="HAMAP-Rule" id="MF_00703"/>
    </source>
</evidence>
<dbReference type="GO" id="GO:0006206">
    <property type="term" value="P:pyrimidine nucleobase metabolic process"/>
    <property type="evidence" value="ECO:0007669"/>
    <property type="project" value="InterPro"/>
</dbReference>
<organism evidence="5 6">
    <name type="scientific">Wenzhouxiangella marina</name>
    <dbReference type="NCBI Taxonomy" id="1579979"/>
    <lineage>
        <taxon>Bacteria</taxon>
        <taxon>Pseudomonadati</taxon>
        <taxon>Pseudomonadota</taxon>
        <taxon>Gammaproteobacteria</taxon>
        <taxon>Chromatiales</taxon>
        <taxon>Wenzhouxiangellaceae</taxon>
        <taxon>Wenzhouxiangella</taxon>
    </lineage>
</organism>
<dbReference type="Gene3D" id="3.40.1030.10">
    <property type="entry name" value="Nucleoside phosphorylase/phosphoribosyltransferase catalytic domain"/>
    <property type="match status" value="1"/>
</dbReference>
<dbReference type="InterPro" id="IPR000053">
    <property type="entry name" value="Thymidine/pyrmidine_PPase"/>
</dbReference>
<dbReference type="EC" id="2.4.2.4" evidence="4"/>
<dbReference type="PROSITE" id="PS00647">
    <property type="entry name" value="THYMID_PHOSPHORYLASE"/>
    <property type="match status" value="1"/>
</dbReference>
<dbReference type="InterPro" id="IPR017872">
    <property type="entry name" value="Pyrmidine_PPase_CS"/>
</dbReference>
<dbReference type="InterPro" id="IPR013102">
    <property type="entry name" value="PYNP_C"/>
</dbReference>
<dbReference type="InterPro" id="IPR036320">
    <property type="entry name" value="Glycosyl_Trfase_fam3_N_dom_sf"/>
</dbReference>
<evidence type="ECO:0000313" key="6">
    <source>
        <dbReference type="Proteomes" id="UP000066624"/>
    </source>
</evidence>
<dbReference type="PATRIC" id="fig|1579979.3.peg.11"/>
<accession>A0A0K0XS06</accession>
<evidence type="ECO:0000256" key="1">
    <source>
        <dbReference type="ARBA" id="ARBA00022676"/>
    </source>
</evidence>
<dbReference type="AlphaFoldDB" id="A0A0K0XS06"/>
<evidence type="ECO:0000313" key="5">
    <source>
        <dbReference type="EMBL" id="AKS40402.1"/>
    </source>
</evidence>
<dbReference type="RefSeq" id="WP_049724123.1">
    <property type="nucleotide sequence ID" value="NZ_CP012154.1"/>
</dbReference>
<proteinExistence type="inferred from homology"/>
<dbReference type="Pfam" id="PF02885">
    <property type="entry name" value="Glycos_trans_3N"/>
    <property type="match status" value="1"/>
</dbReference>
<dbReference type="SUPFAM" id="SSF54680">
    <property type="entry name" value="Pyrimidine nucleoside phosphorylase C-terminal domain"/>
    <property type="match status" value="1"/>
</dbReference>
<evidence type="ECO:0000256" key="3">
    <source>
        <dbReference type="ARBA" id="ARBA00048550"/>
    </source>
</evidence>
<keyword evidence="2 4" id="KW-0808">Transferase</keyword>
<dbReference type="InterPro" id="IPR028579">
    <property type="entry name" value="Thym_Pase_Put"/>
</dbReference>
<dbReference type="Pfam" id="PF07831">
    <property type="entry name" value="PYNP_C"/>
    <property type="match status" value="1"/>
</dbReference>
<dbReference type="InterPro" id="IPR017459">
    <property type="entry name" value="Glycosyl_Trfase_fam3_N_dom"/>
</dbReference>
<dbReference type="HAMAP" id="MF_00703">
    <property type="entry name" value="Thymid_phosp_2"/>
    <property type="match status" value="1"/>
</dbReference>
<dbReference type="PANTHER" id="PTHR10515">
    <property type="entry name" value="THYMIDINE PHOSPHORYLASE"/>
    <property type="match status" value="1"/>
</dbReference>
<dbReference type="InterPro" id="IPR000312">
    <property type="entry name" value="Glycosyl_Trfase_fam3"/>
</dbReference>
<dbReference type="Proteomes" id="UP000066624">
    <property type="component" value="Chromosome"/>
</dbReference>
<comment type="catalytic activity">
    <reaction evidence="3 4">
        <text>thymidine + phosphate = 2-deoxy-alpha-D-ribose 1-phosphate + thymine</text>
        <dbReference type="Rhea" id="RHEA:16037"/>
        <dbReference type="ChEBI" id="CHEBI:17748"/>
        <dbReference type="ChEBI" id="CHEBI:17821"/>
        <dbReference type="ChEBI" id="CHEBI:43474"/>
        <dbReference type="ChEBI" id="CHEBI:57259"/>
        <dbReference type="EC" id="2.4.2.4"/>
    </reaction>
</comment>
<dbReference type="STRING" id="1579979.WM2015_11"/>
<dbReference type="Pfam" id="PF00591">
    <property type="entry name" value="Glycos_transf_3"/>
    <property type="match status" value="1"/>
</dbReference>
<dbReference type="GO" id="GO:0004645">
    <property type="term" value="F:1,4-alpha-oligoglucan phosphorylase activity"/>
    <property type="evidence" value="ECO:0007669"/>
    <property type="project" value="InterPro"/>
</dbReference>
<keyword evidence="1 4" id="KW-0328">Glycosyltransferase</keyword>